<evidence type="ECO:0000313" key="2">
    <source>
        <dbReference type="Proteomes" id="UP000005426"/>
    </source>
</evidence>
<keyword evidence="2" id="KW-1185">Reference proteome</keyword>
<sequence>MAYMLDVDVSAWAVKMENWLRAALIANKVIEAEIEELKLNSVERCKISVQLLYQANNSLHVMRSNKPNIRNSFIRCRQSTCVPVRINRMTCAPPSGGGQQLQLVYRPGSFSAMYASAPP</sequence>
<accession>G9NJH3</accession>
<proteinExistence type="predicted"/>
<comment type="caution">
    <text evidence="1">The sequence shown here is derived from an EMBL/GenBank/DDBJ whole genome shotgun (WGS) entry which is preliminary data.</text>
</comment>
<dbReference type="Proteomes" id="UP000005426">
    <property type="component" value="Unassembled WGS sequence"/>
</dbReference>
<gene>
    <name evidence="1" type="ORF">TRIATDRAFT_297770</name>
</gene>
<protein>
    <submittedName>
        <fullName evidence="1">Uncharacterized protein</fullName>
    </submittedName>
</protein>
<dbReference type="AlphaFoldDB" id="G9NJH3"/>
<organism evidence="1 2">
    <name type="scientific">Hypocrea atroviridis (strain ATCC 20476 / IMI 206040)</name>
    <name type="common">Trichoderma atroviride</name>
    <dbReference type="NCBI Taxonomy" id="452589"/>
    <lineage>
        <taxon>Eukaryota</taxon>
        <taxon>Fungi</taxon>
        <taxon>Dikarya</taxon>
        <taxon>Ascomycota</taxon>
        <taxon>Pezizomycotina</taxon>
        <taxon>Sordariomycetes</taxon>
        <taxon>Hypocreomycetidae</taxon>
        <taxon>Hypocreales</taxon>
        <taxon>Hypocreaceae</taxon>
        <taxon>Trichoderma</taxon>
    </lineage>
</organism>
<name>G9NJH3_HYPAI</name>
<dbReference type="HOGENOM" id="CLU_2066970_0_0_1"/>
<evidence type="ECO:0000313" key="1">
    <source>
        <dbReference type="EMBL" id="EHK49047.1"/>
    </source>
</evidence>
<reference evidence="1 2" key="1">
    <citation type="journal article" date="2011" name="Genome Biol.">
        <title>Comparative genome sequence analysis underscores mycoparasitism as the ancestral life style of Trichoderma.</title>
        <authorList>
            <person name="Kubicek C.P."/>
            <person name="Herrera-Estrella A."/>
            <person name="Seidl-Seiboth V."/>
            <person name="Martinez D.A."/>
            <person name="Druzhinina I.S."/>
            <person name="Thon M."/>
            <person name="Zeilinger S."/>
            <person name="Casas-Flores S."/>
            <person name="Horwitz B.A."/>
            <person name="Mukherjee P.K."/>
            <person name="Mukherjee M."/>
            <person name="Kredics L."/>
            <person name="Alcaraz L.D."/>
            <person name="Aerts A."/>
            <person name="Antal Z."/>
            <person name="Atanasova L."/>
            <person name="Cervantes-Badillo M.G."/>
            <person name="Challacombe J."/>
            <person name="Chertkov O."/>
            <person name="McCluskey K."/>
            <person name="Coulpier F."/>
            <person name="Deshpande N."/>
            <person name="von Doehren H."/>
            <person name="Ebbole D.J."/>
            <person name="Esquivel-Naranjo E.U."/>
            <person name="Fekete E."/>
            <person name="Flipphi M."/>
            <person name="Glaser F."/>
            <person name="Gomez-Rodriguez E.Y."/>
            <person name="Gruber S."/>
            <person name="Han C."/>
            <person name="Henrissat B."/>
            <person name="Hermosa R."/>
            <person name="Hernandez-Onate M."/>
            <person name="Karaffa L."/>
            <person name="Kosti I."/>
            <person name="Le Crom S."/>
            <person name="Lindquist E."/>
            <person name="Lucas S."/>
            <person name="Luebeck M."/>
            <person name="Luebeck P.S."/>
            <person name="Margeot A."/>
            <person name="Metz B."/>
            <person name="Misra M."/>
            <person name="Nevalainen H."/>
            <person name="Omann M."/>
            <person name="Packer N."/>
            <person name="Perrone G."/>
            <person name="Uresti-Rivera E.E."/>
            <person name="Salamov A."/>
            <person name="Schmoll M."/>
            <person name="Seiboth B."/>
            <person name="Shapiro H."/>
            <person name="Sukno S."/>
            <person name="Tamayo-Ramos J.A."/>
            <person name="Tisch D."/>
            <person name="Wiest A."/>
            <person name="Wilkinson H.H."/>
            <person name="Zhang M."/>
            <person name="Coutinho P.M."/>
            <person name="Kenerley C.M."/>
            <person name="Monte E."/>
            <person name="Baker S.E."/>
            <person name="Grigoriev I.V."/>
        </authorList>
    </citation>
    <scope>NUCLEOTIDE SEQUENCE [LARGE SCALE GENOMIC DNA]</scope>
    <source>
        <strain evidence="2">ATCC 20476 / IMI 206040</strain>
    </source>
</reference>
<dbReference type="EMBL" id="ABDG02000017">
    <property type="protein sequence ID" value="EHK49047.1"/>
    <property type="molecule type" value="Genomic_DNA"/>
</dbReference>
<feature type="non-terminal residue" evidence="1">
    <location>
        <position position="119"/>
    </location>
</feature>